<dbReference type="Proteomes" id="UP000256913">
    <property type="component" value="Unassembled WGS sequence"/>
</dbReference>
<evidence type="ECO:0000256" key="7">
    <source>
        <dbReference type="SAM" id="Phobius"/>
    </source>
</evidence>
<feature type="transmembrane region" description="Helical" evidence="7">
    <location>
        <begin position="249"/>
        <end position="270"/>
    </location>
</feature>
<evidence type="ECO:0000256" key="6">
    <source>
        <dbReference type="ARBA" id="ARBA00023136"/>
    </source>
</evidence>
<evidence type="ECO:0000313" key="9">
    <source>
        <dbReference type="Proteomes" id="UP000256913"/>
    </source>
</evidence>
<feature type="transmembrane region" description="Helical" evidence="7">
    <location>
        <begin position="51"/>
        <end position="72"/>
    </location>
</feature>
<evidence type="ECO:0000313" key="8">
    <source>
        <dbReference type="EMBL" id="REG02072.1"/>
    </source>
</evidence>
<accession>A0A3D9ZY66</accession>
<dbReference type="GO" id="GO:0022857">
    <property type="term" value="F:transmembrane transporter activity"/>
    <property type="evidence" value="ECO:0007669"/>
    <property type="project" value="InterPro"/>
</dbReference>
<comment type="subcellular location">
    <subcellularLocation>
        <location evidence="1">Cell membrane</location>
        <topology evidence="1">Multi-pass membrane protein</topology>
    </subcellularLocation>
</comment>
<dbReference type="GO" id="GO:0005886">
    <property type="term" value="C:plasma membrane"/>
    <property type="evidence" value="ECO:0007669"/>
    <property type="project" value="UniProtKB-SubCell"/>
</dbReference>
<name>A0A3D9ZY66_9ACTN</name>
<comment type="caution">
    <text evidence="8">The sequence shown here is derived from an EMBL/GenBank/DDBJ whole genome shotgun (WGS) entry which is preliminary data.</text>
</comment>
<proteinExistence type="predicted"/>
<reference evidence="8 9" key="1">
    <citation type="submission" date="2018-08" db="EMBL/GenBank/DDBJ databases">
        <title>Sequencing the genomes of 1000 actinobacteria strains.</title>
        <authorList>
            <person name="Klenk H.-P."/>
        </authorList>
    </citation>
    <scope>NUCLEOTIDE SEQUENCE [LARGE SCALE GENOMIC DNA]</scope>
    <source>
        <strain evidence="8 9">DSM 44099</strain>
    </source>
</reference>
<dbReference type="Gene3D" id="1.20.1250.20">
    <property type="entry name" value="MFS general substrate transporter like domains"/>
    <property type="match status" value="1"/>
</dbReference>
<evidence type="ECO:0000256" key="5">
    <source>
        <dbReference type="ARBA" id="ARBA00022989"/>
    </source>
</evidence>
<evidence type="ECO:0000256" key="1">
    <source>
        <dbReference type="ARBA" id="ARBA00004651"/>
    </source>
</evidence>
<dbReference type="SUPFAM" id="SSF103473">
    <property type="entry name" value="MFS general substrate transporter"/>
    <property type="match status" value="1"/>
</dbReference>
<keyword evidence="2" id="KW-0813">Transport</keyword>
<feature type="transmembrane region" description="Helical" evidence="7">
    <location>
        <begin position="169"/>
        <end position="188"/>
    </location>
</feature>
<dbReference type="InterPro" id="IPR011701">
    <property type="entry name" value="MFS"/>
</dbReference>
<feature type="transmembrane region" description="Helical" evidence="7">
    <location>
        <begin position="375"/>
        <end position="399"/>
    </location>
</feature>
<protein>
    <submittedName>
        <fullName evidence="8">MFS transporter</fullName>
    </submittedName>
</protein>
<keyword evidence="6 7" id="KW-0472">Membrane</keyword>
<dbReference type="PANTHER" id="PTHR23517">
    <property type="entry name" value="RESISTANCE PROTEIN MDTM, PUTATIVE-RELATED-RELATED"/>
    <property type="match status" value="1"/>
</dbReference>
<evidence type="ECO:0000256" key="3">
    <source>
        <dbReference type="ARBA" id="ARBA00022475"/>
    </source>
</evidence>
<feature type="transmembrane region" description="Helical" evidence="7">
    <location>
        <begin position="16"/>
        <end position="39"/>
    </location>
</feature>
<feature type="transmembrane region" description="Helical" evidence="7">
    <location>
        <begin position="92"/>
        <end position="114"/>
    </location>
</feature>
<keyword evidence="5 7" id="KW-1133">Transmembrane helix</keyword>
<evidence type="ECO:0000256" key="2">
    <source>
        <dbReference type="ARBA" id="ARBA00022448"/>
    </source>
</evidence>
<sequence>MGVRENLVPPAGLPRAYALVSLIFGVGIGTFSTGSAVFFTRVVGLAPHEIGIGLSAAAGAVLVCSVPLSALADRWGPRTAWLVGVAGSAAGFLLWPFARGFVSFLAMIVFFELVNGIGQAGRNVYLIEAVEPETRVRTQAFARSWLNVGWSVGAGLAALALAIDTHAAYLALPLANAVVLLVNLLLILRLPAGPAGRARQQRPAGQRHVFTDRPFLAVTVLCAVLLAYGTIELEVAPPWLLTHTDAPKWWIGVLTLVNTLMATTLQVAMTRGAHTVDGAARALRLGGLAAALGCPVFYLAGATSGVTTMLVFVVATVLFTLSEMWQSAGSWTLAAELPPAERRGEYFGAFRMGNSAIQMVAPASLIALAVTTGGWGWLLIGGLFLAAAAVTVPLVGWAARHRAALPAEPTPVLT</sequence>
<feature type="transmembrane region" description="Helical" evidence="7">
    <location>
        <begin position="209"/>
        <end position="229"/>
    </location>
</feature>
<dbReference type="InterPro" id="IPR036259">
    <property type="entry name" value="MFS_trans_sf"/>
</dbReference>
<evidence type="ECO:0000256" key="4">
    <source>
        <dbReference type="ARBA" id="ARBA00022692"/>
    </source>
</evidence>
<feature type="transmembrane region" description="Helical" evidence="7">
    <location>
        <begin position="282"/>
        <end position="300"/>
    </location>
</feature>
<organism evidence="8 9">
    <name type="scientific">Asanoa ferruginea</name>
    <dbReference type="NCBI Taxonomy" id="53367"/>
    <lineage>
        <taxon>Bacteria</taxon>
        <taxon>Bacillati</taxon>
        <taxon>Actinomycetota</taxon>
        <taxon>Actinomycetes</taxon>
        <taxon>Micromonosporales</taxon>
        <taxon>Micromonosporaceae</taxon>
        <taxon>Asanoa</taxon>
    </lineage>
</organism>
<keyword evidence="9" id="KW-1185">Reference proteome</keyword>
<keyword evidence="4 7" id="KW-0812">Transmembrane</keyword>
<dbReference type="EMBL" id="QUMQ01000001">
    <property type="protein sequence ID" value="REG02072.1"/>
    <property type="molecule type" value="Genomic_DNA"/>
</dbReference>
<dbReference type="PANTHER" id="PTHR23517:SF2">
    <property type="entry name" value="MULTIDRUG RESISTANCE PROTEIN MDTH"/>
    <property type="match status" value="1"/>
</dbReference>
<dbReference type="AlphaFoldDB" id="A0A3D9ZY66"/>
<dbReference type="Pfam" id="PF07690">
    <property type="entry name" value="MFS_1"/>
    <property type="match status" value="1"/>
</dbReference>
<dbReference type="InterPro" id="IPR050171">
    <property type="entry name" value="MFS_Transporters"/>
</dbReference>
<feature type="transmembrane region" description="Helical" evidence="7">
    <location>
        <begin position="145"/>
        <end position="163"/>
    </location>
</feature>
<gene>
    <name evidence="8" type="ORF">DFJ67_8163</name>
</gene>
<keyword evidence="3" id="KW-1003">Cell membrane</keyword>